<name>A0ABS1SA27_9RHOB</name>
<organism evidence="3 4">
    <name type="scientific">Paracoccus aerius</name>
    <dbReference type="NCBI Taxonomy" id="1915382"/>
    <lineage>
        <taxon>Bacteria</taxon>
        <taxon>Pseudomonadati</taxon>
        <taxon>Pseudomonadota</taxon>
        <taxon>Alphaproteobacteria</taxon>
        <taxon>Rhodobacterales</taxon>
        <taxon>Paracoccaceae</taxon>
        <taxon>Paracoccus</taxon>
    </lineage>
</organism>
<evidence type="ECO:0000313" key="3">
    <source>
        <dbReference type="EMBL" id="MBL3675590.1"/>
    </source>
</evidence>
<protein>
    <submittedName>
        <fullName evidence="3">VPLPA-CTERM sorting domain-containing protein</fullName>
    </submittedName>
</protein>
<evidence type="ECO:0000256" key="2">
    <source>
        <dbReference type="SAM" id="SignalP"/>
    </source>
</evidence>
<dbReference type="RefSeq" id="WP_191313024.1">
    <property type="nucleotide sequence ID" value="NZ_BNCL01000038.1"/>
</dbReference>
<keyword evidence="1" id="KW-0472">Membrane</keyword>
<keyword evidence="2" id="KW-0732">Signal</keyword>
<proteinExistence type="predicted"/>
<dbReference type="Proteomes" id="UP000644749">
    <property type="component" value="Unassembled WGS sequence"/>
</dbReference>
<sequence>MKLGAIVAAAVVAVGVGQAEAATYSTATYDMFVRYEGTAFTRVSFAPITHDHYGFEDKDIEAGDTSLGLKSYLFGLPAIGTIFQFSITLVQPHVPVEDDYYYGNGGRTPVCQLGPWDCTATNYTEIRPNGFSAYHDDEYWMNVSTAVGSTFDVGFWSTHAREQGRPFIAADGNHYYWYDDEYSRFTVLDVNAPAPVPLPATAALLPLGIGTLAMMRKRRRPR</sequence>
<dbReference type="EMBL" id="JAESHT010000033">
    <property type="protein sequence ID" value="MBL3675590.1"/>
    <property type="molecule type" value="Genomic_DNA"/>
</dbReference>
<reference evidence="3 4" key="1">
    <citation type="submission" date="2021-01" db="EMBL/GenBank/DDBJ databases">
        <title>011410 draft genome.</title>
        <authorList>
            <person name="Lang L."/>
        </authorList>
    </citation>
    <scope>NUCLEOTIDE SEQUENCE [LARGE SCALE GENOMIC DNA]</scope>
    <source>
        <strain evidence="3 4">KCTC 42845</strain>
    </source>
</reference>
<evidence type="ECO:0000313" key="4">
    <source>
        <dbReference type="Proteomes" id="UP000644749"/>
    </source>
</evidence>
<feature type="transmembrane region" description="Helical" evidence="1">
    <location>
        <begin position="196"/>
        <end position="215"/>
    </location>
</feature>
<gene>
    <name evidence="3" type="ORF">JL111_19140</name>
</gene>
<evidence type="ECO:0000256" key="1">
    <source>
        <dbReference type="SAM" id="Phobius"/>
    </source>
</evidence>
<keyword evidence="1" id="KW-1133">Transmembrane helix</keyword>
<keyword evidence="1" id="KW-0812">Transmembrane</keyword>
<accession>A0ABS1SA27</accession>
<feature type="signal peptide" evidence="2">
    <location>
        <begin position="1"/>
        <end position="21"/>
    </location>
</feature>
<feature type="chain" id="PRO_5047525710" evidence="2">
    <location>
        <begin position="22"/>
        <end position="222"/>
    </location>
</feature>
<keyword evidence="4" id="KW-1185">Reference proteome</keyword>
<comment type="caution">
    <text evidence="3">The sequence shown here is derived from an EMBL/GenBank/DDBJ whole genome shotgun (WGS) entry which is preliminary data.</text>
</comment>